<dbReference type="Pfam" id="PF03171">
    <property type="entry name" value="2OG-FeII_Oxy"/>
    <property type="match status" value="1"/>
</dbReference>
<evidence type="ECO:0000256" key="2">
    <source>
        <dbReference type="ARBA" id="ARBA00022723"/>
    </source>
</evidence>
<dbReference type="SUPFAM" id="SSF51197">
    <property type="entry name" value="Clavaminate synthase-like"/>
    <property type="match status" value="1"/>
</dbReference>
<keyword evidence="3 5" id="KW-0560">Oxidoreductase</keyword>
<dbReference type="InterPro" id="IPR050295">
    <property type="entry name" value="Plant_2OG-oxidoreductases"/>
</dbReference>
<evidence type="ECO:0000256" key="1">
    <source>
        <dbReference type="ARBA" id="ARBA00008056"/>
    </source>
</evidence>
<dbReference type="FunFam" id="2.60.120.330:FF:000001">
    <property type="entry name" value="Protein SRG1"/>
    <property type="match status" value="1"/>
</dbReference>
<dbReference type="EMBL" id="LR031877">
    <property type="protein sequence ID" value="VDD42693.1"/>
    <property type="molecule type" value="Genomic_DNA"/>
</dbReference>
<dbReference type="GO" id="GO:0046872">
    <property type="term" value="F:metal ion binding"/>
    <property type="evidence" value="ECO:0007669"/>
    <property type="project" value="UniProtKB-KW"/>
</dbReference>
<keyword evidence="2 5" id="KW-0479">Metal-binding</keyword>
<evidence type="ECO:0000256" key="4">
    <source>
        <dbReference type="ARBA" id="ARBA00023004"/>
    </source>
</evidence>
<accession>A0A3P6EE70</accession>
<organism evidence="7">
    <name type="scientific">Brassica oleracea</name>
    <name type="common">Wild cabbage</name>
    <dbReference type="NCBI Taxonomy" id="3712"/>
    <lineage>
        <taxon>Eukaryota</taxon>
        <taxon>Viridiplantae</taxon>
        <taxon>Streptophyta</taxon>
        <taxon>Embryophyta</taxon>
        <taxon>Tracheophyta</taxon>
        <taxon>Spermatophyta</taxon>
        <taxon>Magnoliopsida</taxon>
        <taxon>eudicotyledons</taxon>
        <taxon>Gunneridae</taxon>
        <taxon>Pentapetalae</taxon>
        <taxon>rosids</taxon>
        <taxon>malvids</taxon>
        <taxon>Brassicales</taxon>
        <taxon>Brassicaceae</taxon>
        <taxon>Brassiceae</taxon>
        <taxon>Brassica</taxon>
    </lineage>
</organism>
<comment type="similarity">
    <text evidence="1 5">Belongs to the iron/ascorbate-dependent oxidoreductase family.</text>
</comment>
<dbReference type="Gene3D" id="2.60.120.330">
    <property type="entry name" value="B-lactam Antibiotic, Isopenicillin N Synthase, Chain"/>
    <property type="match status" value="1"/>
</dbReference>
<dbReference type="InterPro" id="IPR005123">
    <property type="entry name" value="Oxoglu/Fe-dep_dioxygenase_dom"/>
</dbReference>
<dbReference type="InterPro" id="IPR044861">
    <property type="entry name" value="IPNS-like_FE2OG_OXY"/>
</dbReference>
<reference evidence="7" key="1">
    <citation type="submission" date="2018-11" db="EMBL/GenBank/DDBJ databases">
        <authorList>
            <consortium name="Genoscope - CEA"/>
            <person name="William W."/>
        </authorList>
    </citation>
    <scope>NUCLEOTIDE SEQUENCE</scope>
</reference>
<dbReference type="InterPro" id="IPR026992">
    <property type="entry name" value="DIOX_N"/>
</dbReference>
<dbReference type="AlphaFoldDB" id="A0A3P6EE70"/>
<evidence type="ECO:0000313" key="7">
    <source>
        <dbReference type="EMBL" id="VDD42693.1"/>
    </source>
</evidence>
<dbReference type="Pfam" id="PF14226">
    <property type="entry name" value="DIOX_N"/>
    <property type="match status" value="1"/>
</dbReference>
<evidence type="ECO:0000256" key="3">
    <source>
        <dbReference type="ARBA" id="ARBA00023002"/>
    </source>
</evidence>
<sequence>MEAKGETQWSSIIVPSVQEMVEEKVITTVPPRYVQSDQDKSGVTDDSGLIPDIPVIDMKRLCSSAAKDSDYSEVQKLDLACKEFGFFQAKSLNFSLVNHGIDPTFLDKTKLETHDLFSLPMEEKKKFWQKPDEMEGFGQAFVLSEDQKLDWADIFFFTMQPAQLRKPHLFPKLPLPFRDTLEMYSAQVKSIAKILIAKMGEALEIKPEEIEERFGDDMFQSMRMNYYPPCPEPNQVIGLTPHSDAVALTILLQVNDVEGLQIKKDGKWVFVKPLPNAFIVNVGDVLEIITNGIYKSIEHRVVVNSEKERLSFATFHNPGLNKEISPAKSLVEKRKKRAKFKSLITKDYLKGLFSRELYGKAYLDAMRI</sequence>
<gene>
    <name evidence="7" type="ORF">BOLC5T30240H</name>
</gene>
<dbReference type="InterPro" id="IPR027443">
    <property type="entry name" value="IPNS-like_sf"/>
</dbReference>
<feature type="domain" description="Fe2OG dioxygenase" evidence="6">
    <location>
        <begin position="218"/>
        <end position="318"/>
    </location>
</feature>
<evidence type="ECO:0000256" key="5">
    <source>
        <dbReference type="RuleBase" id="RU003682"/>
    </source>
</evidence>
<dbReference type="GO" id="GO:0016491">
    <property type="term" value="F:oxidoreductase activity"/>
    <property type="evidence" value="ECO:0007669"/>
    <property type="project" value="UniProtKB-KW"/>
</dbReference>
<dbReference type="PROSITE" id="PS51471">
    <property type="entry name" value="FE2OG_OXY"/>
    <property type="match status" value="1"/>
</dbReference>
<proteinExistence type="inferred from homology"/>
<keyword evidence="4 5" id="KW-0408">Iron</keyword>
<protein>
    <recommendedName>
        <fullName evidence="6">Fe2OG dioxygenase domain-containing protein</fullName>
    </recommendedName>
</protein>
<name>A0A3P6EE70_BRAOL</name>
<dbReference type="PANTHER" id="PTHR47991">
    <property type="entry name" value="OXOGLUTARATE/IRON-DEPENDENT DIOXYGENASE"/>
    <property type="match status" value="1"/>
</dbReference>
<dbReference type="PRINTS" id="PR00682">
    <property type="entry name" value="IPNSYNTHASE"/>
</dbReference>
<evidence type="ECO:0000259" key="6">
    <source>
        <dbReference type="PROSITE" id="PS51471"/>
    </source>
</evidence>